<protein>
    <submittedName>
        <fullName evidence="1">Uncharacterized protein</fullName>
    </submittedName>
</protein>
<dbReference type="AlphaFoldDB" id="A0A0C9TUV0"/>
<evidence type="ECO:0000313" key="1">
    <source>
        <dbReference type="EMBL" id="KIJ14023.1"/>
    </source>
</evidence>
<dbReference type="EMBL" id="KN819346">
    <property type="protein sequence ID" value="KIJ14023.1"/>
    <property type="molecule type" value="Genomic_DNA"/>
</dbReference>
<dbReference type="Proteomes" id="UP000053647">
    <property type="component" value="Unassembled WGS sequence"/>
</dbReference>
<keyword evidence="2" id="KW-1185">Reference proteome</keyword>
<sequence>MQRLRPCQPSSNEETSIVLCPKQDLHHVWWKACQQTIVPDDPEHSWDGSFQLDYVMKEQGWKYHRNILQDPDSQTQ</sequence>
<dbReference type="HOGENOM" id="CLU_2655179_0_0_1"/>
<evidence type="ECO:0000313" key="2">
    <source>
        <dbReference type="Proteomes" id="UP000053647"/>
    </source>
</evidence>
<proteinExistence type="predicted"/>
<gene>
    <name evidence="1" type="ORF">PAXINDRAFT_169973</name>
</gene>
<reference evidence="2" key="2">
    <citation type="submission" date="2015-01" db="EMBL/GenBank/DDBJ databases">
        <title>Evolutionary Origins and Diversification of the Mycorrhizal Mutualists.</title>
        <authorList>
            <consortium name="DOE Joint Genome Institute"/>
            <consortium name="Mycorrhizal Genomics Consortium"/>
            <person name="Kohler A."/>
            <person name="Kuo A."/>
            <person name="Nagy L.G."/>
            <person name="Floudas D."/>
            <person name="Copeland A."/>
            <person name="Barry K.W."/>
            <person name="Cichocki N."/>
            <person name="Veneault-Fourrey C."/>
            <person name="LaButti K."/>
            <person name="Lindquist E.A."/>
            <person name="Lipzen A."/>
            <person name="Lundell T."/>
            <person name="Morin E."/>
            <person name="Murat C."/>
            <person name="Riley R."/>
            <person name="Ohm R."/>
            <person name="Sun H."/>
            <person name="Tunlid A."/>
            <person name="Henrissat B."/>
            <person name="Grigoriev I.V."/>
            <person name="Hibbett D.S."/>
            <person name="Martin F."/>
        </authorList>
    </citation>
    <scope>NUCLEOTIDE SEQUENCE [LARGE SCALE GENOMIC DNA]</scope>
    <source>
        <strain evidence="2">ATCC 200175</strain>
    </source>
</reference>
<name>A0A0C9TUV0_PAXIN</name>
<dbReference type="OrthoDB" id="1431934at2759"/>
<reference evidence="1 2" key="1">
    <citation type="submission" date="2014-06" db="EMBL/GenBank/DDBJ databases">
        <authorList>
            <consortium name="DOE Joint Genome Institute"/>
            <person name="Kuo A."/>
            <person name="Kohler A."/>
            <person name="Nagy L.G."/>
            <person name="Floudas D."/>
            <person name="Copeland A."/>
            <person name="Barry K.W."/>
            <person name="Cichocki N."/>
            <person name="Veneault-Fourrey C."/>
            <person name="LaButti K."/>
            <person name="Lindquist E.A."/>
            <person name="Lipzen A."/>
            <person name="Lundell T."/>
            <person name="Morin E."/>
            <person name="Murat C."/>
            <person name="Sun H."/>
            <person name="Tunlid A."/>
            <person name="Henrissat B."/>
            <person name="Grigoriev I.V."/>
            <person name="Hibbett D.S."/>
            <person name="Martin F."/>
            <person name="Nordberg H.P."/>
            <person name="Cantor M.N."/>
            <person name="Hua S.X."/>
        </authorList>
    </citation>
    <scope>NUCLEOTIDE SEQUENCE [LARGE SCALE GENOMIC DNA]</scope>
    <source>
        <strain evidence="1 2">ATCC 200175</strain>
    </source>
</reference>
<accession>A0A0C9TUV0</accession>
<organism evidence="1 2">
    <name type="scientific">Paxillus involutus ATCC 200175</name>
    <dbReference type="NCBI Taxonomy" id="664439"/>
    <lineage>
        <taxon>Eukaryota</taxon>
        <taxon>Fungi</taxon>
        <taxon>Dikarya</taxon>
        <taxon>Basidiomycota</taxon>
        <taxon>Agaricomycotina</taxon>
        <taxon>Agaricomycetes</taxon>
        <taxon>Agaricomycetidae</taxon>
        <taxon>Boletales</taxon>
        <taxon>Paxilineae</taxon>
        <taxon>Paxillaceae</taxon>
        <taxon>Paxillus</taxon>
    </lineage>
</organism>